<dbReference type="PROSITE" id="PS00198">
    <property type="entry name" value="4FE4S_FER_1"/>
    <property type="match status" value="1"/>
</dbReference>
<dbReference type="Pfam" id="PF01512">
    <property type="entry name" value="Complex1_51K"/>
    <property type="match status" value="1"/>
</dbReference>
<dbReference type="SUPFAM" id="SSF140490">
    <property type="entry name" value="Nqo1C-terminal domain-like"/>
    <property type="match status" value="1"/>
</dbReference>
<dbReference type="STRING" id="1121395.SAMN02745215_00891"/>
<comment type="similarity">
    <text evidence="1">Belongs to the complex I 51 kDa subunit family.</text>
</comment>
<dbReference type="FunFam" id="3.40.50.11540:FF:000001">
    <property type="entry name" value="NADH dehydrogenase [ubiquinone] flavoprotein 1, mitochondrial"/>
    <property type="match status" value="1"/>
</dbReference>
<dbReference type="Gene3D" id="1.20.1440.230">
    <property type="entry name" value="NADH-ubiquinone oxidoreductase 51kDa subunit, iron-sulphur binding domain"/>
    <property type="match status" value="1"/>
</dbReference>
<dbReference type="SUPFAM" id="SSF54862">
    <property type="entry name" value="4Fe-4S ferredoxins"/>
    <property type="match status" value="1"/>
</dbReference>
<organism evidence="7 8">
    <name type="scientific">Desulfitobacterium chlororespirans DSM 11544</name>
    <dbReference type="NCBI Taxonomy" id="1121395"/>
    <lineage>
        <taxon>Bacteria</taxon>
        <taxon>Bacillati</taxon>
        <taxon>Bacillota</taxon>
        <taxon>Clostridia</taxon>
        <taxon>Eubacteriales</taxon>
        <taxon>Desulfitobacteriaceae</taxon>
        <taxon>Desulfitobacterium</taxon>
    </lineage>
</organism>
<dbReference type="AlphaFoldDB" id="A0A1M7SI08"/>
<evidence type="ECO:0000259" key="6">
    <source>
        <dbReference type="PROSITE" id="PS51379"/>
    </source>
</evidence>
<feature type="domain" description="4Fe-4S ferredoxin-type" evidence="6">
    <location>
        <begin position="625"/>
        <end position="654"/>
    </location>
</feature>
<dbReference type="RefSeq" id="WP_084078419.1">
    <property type="nucleotide sequence ID" value="NZ_FRDN01000004.1"/>
</dbReference>
<keyword evidence="5" id="KW-0411">Iron-sulfur</keyword>
<feature type="domain" description="4Fe-4S ferredoxin-type" evidence="6">
    <location>
        <begin position="590"/>
        <end position="620"/>
    </location>
</feature>
<dbReference type="Gene3D" id="6.10.250.1450">
    <property type="match status" value="1"/>
</dbReference>
<evidence type="ECO:0000256" key="2">
    <source>
        <dbReference type="ARBA" id="ARBA00022485"/>
    </source>
</evidence>
<dbReference type="GO" id="GO:0051539">
    <property type="term" value="F:4 iron, 4 sulfur cluster binding"/>
    <property type="evidence" value="ECO:0007669"/>
    <property type="project" value="UniProtKB-KW"/>
</dbReference>
<dbReference type="InterPro" id="IPR037207">
    <property type="entry name" value="Nuop51_4Fe4S-bd_sf"/>
</dbReference>
<evidence type="ECO:0000256" key="3">
    <source>
        <dbReference type="ARBA" id="ARBA00022723"/>
    </source>
</evidence>
<evidence type="ECO:0000256" key="1">
    <source>
        <dbReference type="ARBA" id="ARBA00007523"/>
    </source>
</evidence>
<dbReference type="GO" id="GO:0046872">
    <property type="term" value="F:metal ion binding"/>
    <property type="evidence" value="ECO:0007669"/>
    <property type="project" value="UniProtKB-KW"/>
</dbReference>
<keyword evidence="8" id="KW-1185">Reference proteome</keyword>
<keyword evidence="3" id="KW-0479">Metal-binding</keyword>
<gene>
    <name evidence="7" type="ORF">SAMN02745215_00891</name>
</gene>
<dbReference type="Gene3D" id="3.30.70.20">
    <property type="match status" value="1"/>
</dbReference>
<sequence>MEVNAEMNTEHQPHPIIARLAERCGLTEVPSRLARLAAKGNRRLCPPRMSRISIGMASCGLAAGAGKRLELLARREDFKDKVIVSRAGCLGACFEEPLIDVRTAEGMHYLYCRADSSNHWPVIHTALKGTANRGVKLSLREKEPGLLTGFADLIPESFASQALHDFFQHQKRHVLEHCGLIDPFSLPEYTATGGYFALAKALLTLRPEEVIGTISASGLRGRGGGGFPTGRKWEIAAESRDPHRILIANGDEGDPSAYMDRTLMESDPHRVLEGMLLAAYATGAREAYLFIRREYPLAVETMGRAIQDAEAAGFLGKNILATPFSLNIKLVQSAGAFVCGEETAMLEAMEGRRGQPRRRPPYPAQQGYCGHPTIINNVETLANVPWIITHGAATFRETGTADSAGTKIFCLTGDIPNMGCIEVPLGIRSPAIVEQIGGASADTVKTLQIGGPSGGFVPYTDFALDYSSIEAMGAMLGSGGLVVLNQGHCLVDLSCHLIRFMADESCGRCLFCRDGLGRLEELLQAMMANHGTAELLGELEELSALVAGLSACGLGRGAVNPLLTSLRYFRSEYEAHLKGICPAASCKAMIRFEIEYRRCSDCNDCVMKYCPVKAIKKNPAKRGPQRYYIDHLLCQRCWTCRQICPQGCIRAVSDGAGKLSAGNGDE</sequence>
<dbReference type="PANTHER" id="PTHR43578">
    <property type="entry name" value="NADH-QUINONE OXIDOREDUCTASE SUBUNIT F"/>
    <property type="match status" value="1"/>
</dbReference>
<name>A0A1M7SI08_9FIRM</name>
<proteinExistence type="inferred from homology"/>
<dbReference type="InterPro" id="IPR019575">
    <property type="entry name" value="Nuop51_4Fe4S-bd"/>
</dbReference>
<dbReference type="Proteomes" id="UP000184010">
    <property type="component" value="Unassembled WGS sequence"/>
</dbReference>
<dbReference type="SMART" id="SM00928">
    <property type="entry name" value="NADH_4Fe-4S"/>
    <property type="match status" value="1"/>
</dbReference>
<dbReference type="Pfam" id="PF10589">
    <property type="entry name" value="NADH_4Fe-4S"/>
    <property type="match status" value="1"/>
</dbReference>
<dbReference type="Gene3D" id="3.40.50.11540">
    <property type="entry name" value="NADH-ubiquinone oxidoreductase 51kDa subunit"/>
    <property type="match status" value="1"/>
</dbReference>
<accession>A0A1M7SI08</accession>
<evidence type="ECO:0000313" key="8">
    <source>
        <dbReference type="Proteomes" id="UP000184010"/>
    </source>
</evidence>
<dbReference type="Gene3D" id="3.10.20.600">
    <property type="match status" value="1"/>
</dbReference>
<dbReference type="InterPro" id="IPR017900">
    <property type="entry name" value="4Fe4S_Fe_S_CS"/>
</dbReference>
<dbReference type="EMBL" id="FRDN01000004">
    <property type="protein sequence ID" value="SHN58118.1"/>
    <property type="molecule type" value="Genomic_DNA"/>
</dbReference>
<dbReference type="InterPro" id="IPR011538">
    <property type="entry name" value="Nuo51_FMN-bd"/>
</dbReference>
<dbReference type="InterPro" id="IPR037225">
    <property type="entry name" value="Nuo51_FMN-bd_sf"/>
</dbReference>
<dbReference type="PROSITE" id="PS51379">
    <property type="entry name" value="4FE4S_FER_2"/>
    <property type="match status" value="2"/>
</dbReference>
<dbReference type="InterPro" id="IPR017896">
    <property type="entry name" value="4Fe4S_Fe-S-bd"/>
</dbReference>
<keyword evidence="4" id="KW-0408">Iron</keyword>
<dbReference type="SUPFAM" id="SSF142984">
    <property type="entry name" value="Nqo1 middle domain-like"/>
    <property type="match status" value="1"/>
</dbReference>
<keyword evidence="2" id="KW-0004">4Fe-4S</keyword>
<evidence type="ECO:0000256" key="4">
    <source>
        <dbReference type="ARBA" id="ARBA00023004"/>
    </source>
</evidence>
<dbReference type="SUPFAM" id="SSF142019">
    <property type="entry name" value="Nqo1 FMN-binding domain-like"/>
    <property type="match status" value="1"/>
</dbReference>
<evidence type="ECO:0000256" key="5">
    <source>
        <dbReference type="ARBA" id="ARBA00023014"/>
    </source>
</evidence>
<protein>
    <submittedName>
        <fullName evidence="7">NADH-quinone oxidoreductase subunit F</fullName>
    </submittedName>
</protein>
<dbReference type="PANTHER" id="PTHR43578:SF3">
    <property type="entry name" value="NADH-QUINONE OXIDOREDUCTASE SUBUNIT F"/>
    <property type="match status" value="1"/>
</dbReference>
<evidence type="ECO:0000313" key="7">
    <source>
        <dbReference type="EMBL" id="SHN58118.1"/>
    </source>
</evidence>
<reference evidence="8" key="1">
    <citation type="submission" date="2016-12" db="EMBL/GenBank/DDBJ databases">
        <authorList>
            <person name="Varghese N."/>
            <person name="Submissions S."/>
        </authorList>
    </citation>
    <scope>NUCLEOTIDE SEQUENCE [LARGE SCALE GENOMIC DNA]</scope>
    <source>
        <strain evidence="8">DSM 11544</strain>
    </source>
</reference>